<dbReference type="InterPro" id="IPR036879">
    <property type="entry name" value="TF_MADSbox_sf"/>
</dbReference>
<dbReference type="SMART" id="SM00432">
    <property type="entry name" value="MADS"/>
    <property type="match status" value="1"/>
</dbReference>
<dbReference type="GO" id="GO:0046983">
    <property type="term" value="F:protein dimerization activity"/>
    <property type="evidence" value="ECO:0007669"/>
    <property type="project" value="InterPro"/>
</dbReference>
<dbReference type="GO" id="GO:0000981">
    <property type="term" value="F:DNA-binding transcription factor activity, RNA polymerase II-specific"/>
    <property type="evidence" value="ECO:0007669"/>
    <property type="project" value="TreeGrafter"/>
</dbReference>
<dbReference type="PANTHER" id="PTHR11945">
    <property type="entry name" value="MADS BOX PROTEIN"/>
    <property type="match status" value="1"/>
</dbReference>
<keyword evidence="2" id="KW-0805">Transcription regulation</keyword>
<dbReference type="Gene3D" id="3.40.1810.10">
    <property type="entry name" value="Transcription factor, MADS-box"/>
    <property type="match status" value="1"/>
</dbReference>
<evidence type="ECO:0000256" key="2">
    <source>
        <dbReference type="ARBA" id="ARBA00023015"/>
    </source>
</evidence>
<dbReference type="EMBL" id="JAYMYS010000005">
    <property type="protein sequence ID" value="KAK7391001.1"/>
    <property type="molecule type" value="Genomic_DNA"/>
</dbReference>
<dbReference type="Gene3D" id="6.10.140.920">
    <property type="match status" value="1"/>
</dbReference>
<evidence type="ECO:0000256" key="3">
    <source>
        <dbReference type="ARBA" id="ARBA00023125"/>
    </source>
</evidence>
<dbReference type="Pfam" id="PF00319">
    <property type="entry name" value="SRF-TF"/>
    <property type="match status" value="1"/>
</dbReference>
<dbReference type="InterPro" id="IPR033896">
    <property type="entry name" value="MEF2-like_N"/>
</dbReference>
<comment type="caution">
    <text evidence="7">The sequence shown here is derived from an EMBL/GenBank/DDBJ whole genome shotgun (WGS) entry which is preliminary data.</text>
</comment>
<keyword evidence="3" id="KW-0238">DNA-binding</keyword>
<dbReference type="SUPFAM" id="SSF55455">
    <property type="entry name" value="SRF-like"/>
    <property type="match status" value="1"/>
</dbReference>
<evidence type="ECO:0000313" key="7">
    <source>
        <dbReference type="EMBL" id="KAK7391001.1"/>
    </source>
</evidence>
<organism evidence="7 8">
    <name type="scientific">Psophocarpus tetragonolobus</name>
    <name type="common">Winged bean</name>
    <name type="synonym">Dolichos tetragonolobus</name>
    <dbReference type="NCBI Taxonomy" id="3891"/>
    <lineage>
        <taxon>Eukaryota</taxon>
        <taxon>Viridiplantae</taxon>
        <taxon>Streptophyta</taxon>
        <taxon>Embryophyta</taxon>
        <taxon>Tracheophyta</taxon>
        <taxon>Spermatophyta</taxon>
        <taxon>Magnoliopsida</taxon>
        <taxon>eudicotyledons</taxon>
        <taxon>Gunneridae</taxon>
        <taxon>Pentapetalae</taxon>
        <taxon>rosids</taxon>
        <taxon>fabids</taxon>
        <taxon>Fabales</taxon>
        <taxon>Fabaceae</taxon>
        <taxon>Papilionoideae</taxon>
        <taxon>50 kb inversion clade</taxon>
        <taxon>NPAAA clade</taxon>
        <taxon>indigoferoid/millettioid clade</taxon>
        <taxon>Phaseoleae</taxon>
        <taxon>Psophocarpus</taxon>
    </lineage>
</organism>
<dbReference type="PANTHER" id="PTHR11945:SF818">
    <property type="entry name" value="AGAMOUS-LIKE MADS-BOX PROTEIN AGL62"/>
    <property type="match status" value="1"/>
</dbReference>
<keyword evidence="8" id="KW-1185">Reference proteome</keyword>
<dbReference type="AlphaFoldDB" id="A0AAN9S819"/>
<evidence type="ECO:0000259" key="6">
    <source>
        <dbReference type="PROSITE" id="PS50066"/>
    </source>
</evidence>
<dbReference type="PROSITE" id="PS50066">
    <property type="entry name" value="MADS_BOX_2"/>
    <property type="match status" value="1"/>
</dbReference>
<accession>A0AAN9S819</accession>
<proteinExistence type="predicted"/>
<reference evidence="7 8" key="1">
    <citation type="submission" date="2024-01" db="EMBL/GenBank/DDBJ databases">
        <title>The genomes of 5 underutilized Papilionoideae crops provide insights into root nodulation and disease resistanc.</title>
        <authorList>
            <person name="Jiang F."/>
        </authorList>
    </citation>
    <scope>NUCLEOTIDE SEQUENCE [LARGE SCALE GENOMIC DNA]</scope>
    <source>
        <strain evidence="7">DUOXIRENSHENG_FW03</strain>
        <tissue evidence="7">Leaves</tissue>
    </source>
</reference>
<evidence type="ECO:0000313" key="8">
    <source>
        <dbReference type="Proteomes" id="UP001386955"/>
    </source>
</evidence>
<gene>
    <name evidence="7" type="ORF">VNO78_19275</name>
</gene>
<evidence type="ECO:0000256" key="5">
    <source>
        <dbReference type="ARBA" id="ARBA00023242"/>
    </source>
</evidence>
<sequence length="354" mass="38891">MSGAKKSRGRQKIEIKKITNDSHLQVTFSKRRSGIFKKASELCTLCGADVALVVFSPSGKPFSFGQPSVDAVIQRYLDGAAPPRSGAVNLFEAHRGANVRELNAQLTQINNHLDSERKRSEGLNLMRRDAQTRMWWAKPIDTMSKAQLVQFKEALEELKKHVARFIDKAMIQSIANHPVLPASSDRAMLQSIENYQTPSAPDRATLQLPGTGIANHQFLPAPSSSFPPDMAMLQSIANHNFFPAGASSSSTTDRALLQTIANNQFFPNAAPSSSTDHRAMLQSIESNKFFPVGTSTSSSNANLPVFQPQPQPPPQMFQQQMIQPPMLQNMMRHPGFDNIGMEGGCGIPDGFFDL</sequence>
<dbReference type="PRINTS" id="PR00404">
    <property type="entry name" value="MADSDOMAIN"/>
</dbReference>
<keyword evidence="5" id="KW-0539">Nucleus</keyword>
<dbReference type="FunFam" id="3.40.1810.10:FF:000006">
    <property type="entry name" value="Agamous-like MADS-box protein AGL62"/>
    <property type="match status" value="1"/>
</dbReference>
<dbReference type="Proteomes" id="UP001386955">
    <property type="component" value="Unassembled WGS sequence"/>
</dbReference>
<dbReference type="GO" id="GO:0045944">
    <property type="term" value="P:positive regulation of transcription by RNA polymerase II"/>
    <property type="evidence" value="ECO:0007669"/>
    <property type="project" value="InterPro"/>
</dbReference>
<name>A0AAN9S819_PSOTE</name>
<comment type="subcellular location">
    <subcellularLocation>
        <location evidence="1">Nucleus</location>
    </subcellularLocation>
</comment>
<dbReference type="CDD" id="cd00265">
    <property type="entry name" value="MADS_MEF2_like"/>
    <property type="match status" value="1"/>
</dbReference>
<evidence type="ECO:0000256" key="1">
    <source>
        <dbReference type="ARBA" id="ARBA00004123"/>
    </source>
</evidence>
<feature type="domain" description="MADS-box" evidence="6">
    <location>
        <begin position="8"/>
        <end position="68"/>
    </location>
</feature>
<dbReference type="GO" id="GO:0005634">
    <property type="term" value="C:nucleus"/>
    <property type="evidence" value="ECO:0007669"/>
    <property type="project" value="UniProtKB-SubCell"/>
</dbReference>
<keyword evidence="4" id="KW-0804">Transcription</keyword>
<evidence type="ECO:0000256" key="4">
    <source>
        <dbReference type="ARBA" id="ARBA00023163"/>
    </source>
</evidence>
<dbReference type="GO" id="GO:0000978">
    <property type="term" value="F:RNA polymerase II cis-regulatory region sequence-specific DNA binding"/>
    <property type="evidence" value="ECO:0007669"/>
    <property type="project" value="TreeGrafter"/>
</dbReference>
<protein>
    <recommendedName>
        <fullName evidence="6">MADS-box domain-containing protein</fullName>
    </recommendedName>
</protein>
<dbReference type="InterPro" id="IPR002100">
    <property type="entry name" value="TF_MADSbox"/>
</dbReference>